<dbReference type="STRING" id="507626.LOKO_00913"/>
<evidence type="ECO:0000256" key="6">
    <source>
        <dbReference type="PIRSR" id="PIRSR003085-1"/>
    </source>
</evidence>
<dbReference type="EC" id="2.1.1.79" evidence="7"/>
<evidence type="ECO:0000256" key="5">
    <source>
        <dbReference type="ARBA" id="ARBA00023098"/>
    </source>
</evidence>
<dbReference type="PIRSF" id="PIRSF003085">
    <property type="entry name" value="CMAS"/>
    <property type="match status" value="1"/>
</dbReference>
<keyword evidence="8" id="KW-1185">Reference proteome</keyword>
<feature type="active site" evidence="6">
    <location>
        <position position="379"/>
    </location>
</feature>
<organism evidence="7 8">
    <name type="scientific">Halomonas chromatireducens</name>
    <dbReference type="NCBI Taxonomy" id="507626"/>
    <lineage>
        <taxon>Bacteria</taxon>
        <taxon>Pseudomonadati</taxon>
        <taxon>Pseudomonadota</taxon>
        <taxon>Gammaproteobacteria</taxon>
        <taxon>Oceanospirillales</taxon>
        <taxon>Halomonadaceae</taxon>
        <taxon>Halomonas</taxon>
    </lineage>
</organism>
<proteinExistence type="inferred from homology"/>
<evidence type="ECO:0000256" key="4">
    <source>
        <dbReference type="ARBA" id="ARBA00022691"/>
    </source>
</evidence>
<name>A0A0X8HCD0_9GAMM</name>
<dbReference type="InterPro" id="IPR050723">
    <property type="entry name" value="CFA/CMAS"/>
</dbReference>
<dbReference type="PANTHER" id="PTHR43667:SF1">
    <property type="entry name" value="CYCLOPROPANE-FATTY-ACYL-PHOSPHOLIPID SYNTHASE"/>
    <property type="match status" value="1"/>
</dbReference>
<dbReference type="GO" id="GO:0008610">
    <property type="term" value="P:lipid biosynthetic process"/>
    <property type="evidence" value="ECO:0007669"/>
    <property type="project" value="InterPro"/>
</dbReference>
<dbReference type="AlphaFoldDB" id="A0A0X8HCD0"/>
<evidence type="ECO:0000313" key="7">
    <source>
        <dbReference type="EMBL" id="AMC99994.1"/>
    </source>
</evidence>
<dbReference type="EMBL" id="CP014226">
    <property type="protein sequence ID" value="AMC99994.1"/>
    <property type="molecule type" value="Genomic_DNA"/>
</dbReference>
<dbReference type="KEGG" id="hco:LOKO_00913"/>
<dbReference type="PATRIC" id="fig|507626.3.peg.907"/>
<dbReference type="NCBIfam" id="NF008686">
    <property type="entry name" value="PRK11705.1"/>
    <property type="match status" value="1"/>
</dbReference>
<evidence type="ECO:0000313" key="8">
    <source>
        <dbReference type="Proteomes" id="UP000063387"/>
    </source>
</evidence>
<dbReference type="PANTHER" id="PTHR43667">
    <property type="entry name" value="CYCLOPROPANE-FATTY-ACYL-PHOSPHOLIPID SYNTHASE"/>
    <property type="match status" value="1"/>
</dbReference>
<dbReference type="GO" id="GO:0008825">
    <property type="term" value="F:cyclopropane-fatty-acyl-phospholipid synthase activity"/>
    <property type="evidence" value="ECO:0007669"/>
    <property type="project" value="UniProtKB-EC"/>
</dbReference>
<keyword evidence="5" id="KW-0443">Lipid metabolism</keyword>
<dbReference type="Proteomes" id="UP000063387">
    <property type="component" value="Chromosome"/>
</dbReference>
<keyword evidence="4" id="KW-0949">S-adenosyl-L-methionine</keyword>
<dbReference type="CDD" id="cd02440">
    <property type="entry name" value="AdoMet_MTases"/>
    <property type="match status" value="1"/>
</dbReference>
<dbReference type="Pfam" id="PF02353">
    <property type="entry name" value="CMAS"/>
    <property type="match status" value="1"/>
</dbReference>
<evidence type="ECO:0000256" key="2">
    <source>
        <dbReference type="ARBA" id="ARBA00022603"/>
    </source>
</evidence>
<keyword evidence="3 7" id="KW-0808">Transferase</keyword>
<reference evidence="7 8" key="1">
    <citation type="journal article" date="2016" name="Genome Announc.">
        <title>Draft Genome Sequence of 'Halomonas chromatireducens' Strain AGD 8-3, a Haloalkaliphilic Chromate- and Selenite-Reducing Gammaproteobacterium.</title>
        <authorList>
            <person name="Sharko F.S."/>
            <person name="Shapovalova A.A."/>
            <person name="Tsygankova S.V."/>
            <person name="Komova A.V."/>
            <person name="Boulygina E.S."/>
            <person name="Teslyuk A.B."/>
            <person name="Gotovtsev P.M."/>
            <person name="Namsaraev Z.B."/>
            <person name="Khijniak T.V."/>
            <person name="Nedoluzhko A.V."/>
            <person name="Vasilov R.G."/>
        </authorList>
    </citation>
    <scope>NUCLEOTIDE SEQUENCE [LARGE SCALE GENOMIC DNA]</scope>
    <source>
        <strain evidence="7 8">AGD 8-3</strain>
    </source>
</reference>
<comment type="similarity">
    <text evidence="1">Belongs to the CFA/CMAS family.</text>
</comment>
<dbReference type="GO" id="GO:0032259">
    <property type="term" value="P:methylation"/>
    <property type="evidence" value="ECO:0007669"/>
    <property type="project" value="UniProtKB-KW"/>
</dbReference>
<reference evidence="7 8" key="2">
    <citation type="submission" date="2016-02" db="EMBL/GenBank/DDBJ databases">
        <authorList>
            <person name="Wen L."/>
            <person name="He K."/>
            <person name="Yang H."/>
        </authorList>
    </citation>
    <scope>NUCLEOTIDE SEQUENCE [LARGE SCALE GENOMIC DNA]</scope>
    <source>
        <strain evidence="7 8">AGD 8-3</strain>
    </source>
</reference>
<gene>
    <name evidence="7" type="primary">cfa_2</name>
    <name evidence="7" type="ORF">LOKO_00913</name>
</gene>
<dbReference type="InterPro" id="IPR029063">
    <property type="entry name" value="SAM-dependent_MTases_sf"/>
</dbReference>
<evidence type="ECO:0000256" key="3">
    <source>
        <dbReference type="ARBA" id="ARBA00022679"/>
    </source>
</evidence>
<protein>
    <submittedName>
        <fullName evidence="7">Cyclopropane-fatty-acyl-phospholipid synthase</fullName>
        <ecNumber evidence="7">2.1.1.79</ecNumber>
    </submittedName>
</protein>
<sequence>MLKSKEEKRQDKGLRSCLKAREDNMTSDPRIGPITLPHSRARRVLESLLEDSGITLNGDAPWDPRIYHPDFCSRILRQGSLGLGESYMDGWWECERLDELAQRLLLHGLGERARPPSDRLMYRLQAGLLNLQSKARAYMVGEAHYDLGNDLFERMLDPTMCYSCGYWKEADSLHEAQLAKLELACHKLELQPGMRVLDIGCGWGSFARHAAMNYGVSVTGITISREQADLAQLRCAGLPVEVHLADYRDLQGRYDRIVSIGMFEHVGHRNYRAYFETVGRVLADEGLFLLHTIGSNSSHITVDPWIDRYIFPNGVLPSACQVADASEELLLMEDWQNFGPDYDSTLMAWLKNLEHYWPELAKRYSERTHRMFRYYLSVCAGAFRARDLQLWQIVFSRDRTCRYDAPR</sequence>
<dbReference type="SUPFAM" id="SSF53335">
    <property type="entry name" value="S-adenosyl-L-methionine-dependent methyltransferases"/>
    <property type="match status" value="1"/>
</dbReference>
<accession>A0A0X8HCD0</accession>
<dbReference type="InterPro" id="IPR003333">
    <property type="entry name" value="CMAS"/>
</dbReference>
<keyword evidence="2 7" id="KW-0489">Methyltransferase</keyword>
<evidence type="ECO:0000256" key="1">
    <source>
        <dbReference type="ARBA" id="ARBA00010815"/>
    </source>
</evidence>
<dbReference type="Gene3D" id="3.40.50.150">
    <property type="entry name" value="Vaccinia Virus protein VP39"/>
    <property type="match status" value="1"/>
</dbReference>